<keyword evidence="4" id="KW-1185">Reference proteome</keyword>
<dbReference type="InterPro" id="IPR005545">
    <property type="entry name" value="YCII"/>
</dbReference>
<dbReference type="PANTHER" id="PTHR35174">
    <property type="entry name" value="BLL7171 PROTEIN-RELATED"/>
    <property type="match status" value="1"/>
</dbReference>
<name>A0ABV9HPL8_9MICO</name>
<protein>
    <submittedName>
        <fullName evidence="3">YciI family protein</fullName>
    </submittedName>
</protein>
<dbReference type="EMBL" id="JBHSFI010000008">
    <property type="protein sequence ID" value="MFC4631560.1"/>
    <property type="molecule type" value="Genomic_DNA"/>
</dbReference>
<dbReference type="RefSeq" id="WP_377141003.1">
    <property type="nucleotide sequence ID" value="NZ_JBHSFI010000008.1"/>
</dbReference>
<dbReference type="PANTHER" id="PTHR35174:SF3">
    <property type="entry name" value="BLL7171 PROTEIN"/>
    <property type="match status" value="1"/>
</dbReference>
<feature type="domain" description="YCII-related" evidence="2">
    <location>
        <begin position="13"/>
        <end position="103"/>
    </location>
</feature>
<evidence type="ECO:0000313" key="3">
    <source>
        <dbReference type="EMBL" id="MFC4631560.1"/>
    </source>
</evidence>
<proteinExistence type="inferred from homology"/>
<comment type="caution">
    <text evidence="3">The sequence shown here is derived from an EMBL/GenBank/DDBJ whole genome shotgun (WGS) entry which is preliminary data.</text>
</comment>
<accession>A0ABV9HPL8</accession>
<comment type="similarity">
    <text evidence="1">Belongs to the YciI family.</text>
</comment>
<dbReference type="Pfam" id="PF03795">
    <property type="entry name" value="YCII"/>
    <property type="match status" value="1"/>
</dbReference>
<reference evidence="4" key="1">
    <citation type="journal article" date="2019" name="Int. J. Syst. Evol. Microbiol.">
        <title>The Global Catalogue of Microorganisms (GCM) 10K type strain sequencing project: providing services to taxonomists for standard genome sequencing and annotation.</title>
        <authorList>
            <consortium name="The Broad Institute Genomics Platform"/>
            <consortium name="The Broad Institute Genome Sequencing Center for Infectious Disease"/>
            <person name="Wu L."/>
            <person name="Ma J."/>
        </authorList>
    </citation>
    <scope>NUCLEOTIDE SEQUENCE [LARGE SCALE GENOMIC DNA]</scope>
    <source>
        <strain evidence="4">CCUG 42722</strain>
    </source>
</reference>
<dbReference type="InterPro" id="IPR011008">
    <property type="entry name" value="Dimeric_a/b-barrel"/>
</dbReference>
<evidence type="ECO:0000256" key="1">
    <source>
        <dbReference type="ARBA" id="ARBA00007689"/>
    </source>
</evidence>
<evidence type="ECO:0000313" key="4">
    <source>
        <dbReference type="Proteomes" id="UP001596011"/>
    </source>
</evidence>
<dbReference type="Proteomes" id="UP001596011">
    <property type="component" value="Unassembled WGS sequence"/>
</dbReference>
<sequence length="107" mass="11613">MRYLMLVIEPDDRAPRPETETWVAEQDASGARVLGSRLRPGADVRRVTVREGETVVTDGPFSESKEVIGGFDIIEAATLQEALAIAAASPGARDALVEVHPFWPTEP</sequence>
<organism evidence="3 4">
    <name type="scientific">Promicromonospora alba</name>
    <dbReference type="NCBI Taxonomy" id="1616110"/>
    <lineage>
        <taxon>Bacteria</taxon>
        <taxon>Bacillati</taxon>
        <taxon>Actinomycetota</taxon>
        <taxon>Actinomycetes</taxon>
        <taxon>Micrococcales</taxon>
        <taxon>Promicromonosporaceae</taxon>
        <taxon>Promicromonospora</taxon>
    </lineage>
</organism>
<gene>
    <name evidence="3" type="ORF">ACFO6V_25175</name>
</gene>
<evidence type="ECO:0000259" key="2">
    <source>
        <dbReference type="Pfam" id="PF03795"/>
    </source>
</evidence>
<dbReference type="SUPFAM" id="SSF54909">
    <property type="entry name" value="Dimeric alpha+beta barrel"/>
    <property type="match status" value="1"/>
</dbReference>
<dbReference type="Gene3D" id="3.30.70.1060">
    <property type="entry name" value="Dimeric alpha+beta barrel"/>
    <property type="match status" value="1"/>
</dbReference>